<dbReference type="AlphaFoldDB" id="A0A9D9J162"/>
<dbReference type="GO" id="GO:0006313">
    <property type="term" value="P:DNA transposition"/>
    <property type="evidence" value="ECO:0007669"/>
    <property type="project" value="InterPro"/>
</dbReference>
<organism evidence="1 2">
    <name type="scientific">Candidatus Merdivivens faecigallinarum</name>
    <dbReference type="NCBI Taxonomy" id="2840871"/>
    <lineage>
        <taxon>Bacteria</taxon>
        <taxon>Pseudomonadati</taxon>
        <taxon>Bacteroidota</taxon>
        <taxon>Bacteroidia</taxon>
        <taxon>Bacteroidales</taxon>
        <taxon>Muribaculaceae</taxon>
        <taxon>Muribaculaceae incertae sedis</taxon>
        <taxon>Candidatus Merdivivens</taxon>
    </lineage>
</organism>
<dbReference type="GO" id="GO:0004803">
    <property type="term" value="F:transposase activity"/>
    <property type="evidence" value="ECO:0007669"/>
    <property type="project" value="InterPro"/>
</dbReference>
<proteinExistence type="predicted"/>
<evidence type="ECO:0000313" key="1">
    <source>
        <dbReference type="EMBL" id="MBO8481273.1"/>
    </source>
</evidence>
<dbReference type="Proteomes" id="UP000823772">
    <property type="component" value="Unassembled WGS sequence"/>
</dbReference>
<reference evidence="1" key="1">
    <citation type="submission" date="2020-10" db="EMBL/GenBank/DDBJ databases">
        <authorList>
            <person name="Gilroy R."/>
        </authorList>
    </citation>
    <scope>NUCLEOTIDE SEQUENCE</scope>
    <source>
        <strain evidence="1">B3-2255</strain>
    </source>
</reference>
<gene>
    <name evidence="1" type="ORF">IAC87_01855</name>
</gene>
<dbReference type="Gene3D" id="3.30.70.1290">
    <property type="entry name" value="Transposase IS200-like"/>
    <property type="match status" value="1"/>
</dbReference>
<dbReference type="InterPro" id="IPR036515">
    <property type="entry name" value="Transposase_17_sf"/>
</dbReference>
<evidence type="ECO:0008006" key="3">
    <source>
        <dbReference type="Google" id="ProtNLM"/>
    </source>
</evidence>
<dbReference type="GO" id="GO:0003677">
    <property type="term" value="F:DNA binding"/>
    <property type="evidence" value="ECO:0007669"/>
    <property type="project" value="InterPro"/>
</dbReference>
<dbReference type="EMBL" id="JADILY010000037">
    <property type="protein sequence ID" value="MBO8481273.1"/>
    <property type="molecule type" value="Genomic_DNA"/>
</dbReference>
<protein>
    <recommendedName>
        <fullName evidence="3">Transposase</fullName>
    </recommendedName>
</protein>
<sequence>MFKRRVNLRAKCFSADISIKRIDNPEYLRTAIAYVIRNPVAANIQVAPGEYRWSSGNLYFSDRSKYMTGTRNISSLGYDEMRALVNSHVKLPGKYAVACNGMILPGNYVEHVFVENLYGNVRRYLYYLSKNDDLEMEEMSTDMLRKVKYGDKELYNSMTDICFKEFGKNSVEELSIEGRLKMAMKLKKKYGVGLKQAARVVGLDPELLRGHF</sequence>
<name>A0A9D9J162_9BACT</name>
<reference evidence="1" key="2">
    <citation type="journal article" date="2021" name="PeerJ">
        <title>Extensive microbial diversity within the chicken gut microbiome revealed by metagenomics and culture.</title>
        <authorList>
            <person name="Gilroy R."/>
            <person name="Ravi A."/>
            <person name="Getino M."/>
            <person name="Pursley I."/>
            <person name="Horton D.L."/>
            <person name="Alikhan N.F."/>
            <person name="Baker D."/>
            <person name="Gharbi K."/>
            <person name="Hall N."/>
            <person name="Watson M."/>
            <person name="Adriaenssens E.M."/>
            <person name="Foster-Nyarko E."/>
            <person name="Jarju S."/>
            <person name="Secka A."/>
            <person name="Antonio M."/>
            <person name="Oren A."/>
            <person name="Chaudhuri R.R."/>
            <person name="La Ragione R."/>
            <person name="Hildebrand F."/>
            <person name="Pallen M.J."/>
        </authorList>
    </citation>
    <scope>NUCLEOTIDE SEQUENCE</scope>
    <source>
        <strain evidence="1">B3-2255</strain>
    </source>
</reference>
<evidence type="ECO:0000313" key="2">
    <source>
        <dbReference type="Proteomes" id="UP000823772"/>
    </source>
</evidence>
<comment type="caution">
    <text evidence="1">The sequence shown here is derived from an EMBL/GenBank/DDBJ whole genome shotgun (WGS) entry which is preliminary data.</text>
</comment>
<accession>A0A9D9J162</accession>